<name>A0ABW7WYJ7_9NOCA</name>
<reference evidence="2 3" key="1">
    <citation type="submission" date="2024-10" db="EMBL/GenBank/DDBJ databases">
        <title>The Natural Products Discovery Center: Release of the First 8490 Sequenced Strains for Exploring Actinobacteria Biosynthetic Diversity.</title>
        <authorList>
            <person name="Kalkreuter E."/>
            <person name="Kautsar S.A."/>
            <person name="Yang D."/>
            <person name="Bader C.D."/>
            <person name="Teijaro C.N."/>
            <person name="Fluegel L."/>
            <person name="Davis C.M."/>
            <person name="Simpson J.R."/>
            <person name="Lauterbach L."/>
            <person name="Steele A.D."/>
            <person name="Gui C."/>
            <person name="Meng S."/>
            <person name="Li G."/>
            <person name="Viehrig K."/>
            <person name="Ye F."/>
            <person name="Su P."/>
            <person name="Kiefer A.F."/>
            <person name="Nichols A."/>
            <person name="Cepeda A.J."/>
            <person name="Yan W."/>
            <person name="Fan B."/>
            <person name="Jiang Y."/>
            <person name="Adhikari A."/>
            <person name="Zheng C.-J."/>
            <person name="Schuster L."/>
            <person name="Cowan T.M."/>
            <person name="Smanski M.J."/>
            <person name="Chevrette M.G."/>
            <person name="De Carvalho L.P.S."/>
            <person name="Shen B."/>
        </authorList>
    </citation>
    <scope>NUCLEOTIDE SEQUENCE [LARGE SCALE GENOMIC DNA]</scope>
    <source>
        <strain evidence="2 3">NPDC019275</strain>
    </source>
</reference>
<dbReference type="SUPFAM" id="SSF109604">
    <property type="entry name" value="HD-domain/PDEase-like"/>
    <property type="match status" value="1"/>
</dbReference>
<dbReference type="Pfam" id="PF01966">
    <property type="entry name" value="HD"/>
    <property type="match status" value="1"/>
</dbReference>
<dbReference type="RefSeq" id="WP_397092508.1">
    <property type="nucleotide sequence ID" value="NZ_JBIRYO010000006.1"/>
</dbReference>
<gene>
    <name evidence="2" type="ORF">ACH49W_10990</name>
</gene>
<comment type="caution">
    <text evidence="2">The sequence shown here is derived from an EMBL/GenBank/DDBJ whole genome shotgun (WGS) entry which is preliminary data.</text>
</comment>
<protein>
    <submittedName>
        <fullName evidence="2">HD domain-containing protein</fullName>
    </submittedName>
</protein>
<dbReference type="Gene3D" id="1.10.3210.10">
    <property type="entry name" value="Hypothetical protein af1432"/>
    <property type="match status" value="1"/>
</dbReference>
<accession>A0ABW7WYJ7</accession>
<dbReference type="Proteomes" id="UP001611415">
    <property type="component" value="Unassembled WGS sequence"/>
</dbReference>
<dbReference type="CDD" id="cd00077">
    <property type="entry name" value="HDc"/>
    <property type="match status" value="1"/>
</dbReference>
<feature type="domain" description="HD" evidence="1">
    <location>
        <begin position="23"/>
        <end position="99"/>
    </location>
</feature>
<dbReference type="InterPro" id="IPR003607">
    <property type="entry name" value="HD/PDEase_dom"/>
</dbReference>
<dbReference type="EMBL" id="JBIRYO010000006">
    <property type="protein sequence ID" value="MFI2473892.1"/>
    <property type="molecule type" value="Genomic_DNA"/>
</dbReference>
<evidence type="ECO:0000259" key="1">
    <source>
        <dbReference type="Pfam" id="PF01966"/>
    </source>
</evidence>
<evidence type="ECO:0000313" key="3">
    <source>
        <dbReference type="Proteomes" id="UP001611415"/>
    </source>
</evidence>
<dbReference type="InterPro" id="IPR006674">
    <property type="entry name" value="HD_domain"/>
</dbReference>
<keyword evidence="3" id="KW-1185">Reference proteome</keyword>
<sequence length="182" mass="19769">MTVDLPGWAEQLAQSCLAELPQRWRHVQGVVRQAERAADTVDDPDLLITAAWVHDIGYSPEAVQSGCHAVDGAAFLRDRGAPDRLCALVAHHSCARVEAHYRGVPIAWPDERTPLRDALWWADMTTTPTGGATSVEERIAEVRARYGSGHVVADSVAEAAPYLIEAVARTEQRIADAAAQVK</sequence>
<evidence type="ECO:0000313" key="2">
    <source>
        <dbReference type="EMBL" id="MFI2473892.1"/>
    </source>
</evidence>
<organism evidence="2 3">
    <name type="scientific">Nocardia xishanensis</name>
    <dbReference type="NCBI Taxonomy" id="238964"/>
    <lineage>
        <taxon>Bacteria</taxon>
        <taxon>Bacillati</taxon>
        <taxon>Actinomycetota</taxon>
        <taxon>Actinomycetes</taxon>
        <taxon>Mycobacteriales</taxon>
        <taxon>Nocardiaceae</taxon>
        <taxon>Nocardia</taxon>
    </lineage>
</organism>
<proteinExistence type="predicted"/>